<dbReference type="RefSeq" id="WP_158594955.1">
    <property type="nucleotide sequence ID" value="NZ_CP031078.1"/>
</dbReference>
<evidence type="ECO:0000313" key="1">
    <source>
        <dbReference type="EMBL" id="AYF00415.1"/>
    </source>
</evidence>
<gene>
    <name evidence="1" type="ORF">PY32053_00740</name>
</gene>
<dbReference type="Proteomes" id="UP000272010">
    <property type="component" value="Chromosome"/>
</dbReference>
<dbReference type="EMBL" id="CP031078">
    <property type="protein sequence ID" value="AYF00415.1"/>
    <property type="molecule type" value="Genomic_DNA"/>
</dbReference>
<sequence length="58" mass="6604">MGRRAIFTEADLRRVMKVARENDPRAIVEVTSSGTIRIVPESASTTRSDVDDWFKHND</sequence>
<organism evidence="1 2">
    <name type="scientific">Paracoccus yeei</name>
    <dbReference type="NCBI Taxonomy" id="147645"/>
    <lineage>
        <taxon>Bacteria</taxon>
        <taxon>Pseudomonadati</taxon>
        <taxon>Pseudomonadota</taxon>
        <taxon>Alphaproteobacteria</taxon>
        <taxon>Rhodobacterales</taxon>
        <taxon>Paracoccaceae</taxon>
        <taxon>Paracoccus</taxon>
    </lineage>
</organism>
<protein>
    <submittedName>
        <fullName evidence="1">Uncharacterized protein</fullName>
    </submittedName>
</protein>
<reference evidence="2" key="1">
    <citation type="submission" date="2018-07" db="EMBL/GenBank/DDBJ databases">
        <title>Genome Structure of the Opportunistic Pathogen Paracoccus yeei (Alphaproteobacteria) and Identification of Putative Virulence Factors.</title>
        <authorList>
            <person name="Lasek R."/>
            <person name="Szuplewska M."/>
            <person name="Mitura M."/>
            <person name="Decewicz P."/>
            <person name="Chmielowska C."/>
            <person name="Pawlot A."/>
            <person name="Sentkowska D."/>
            <person name="Czarnecki J."/>
            <person name="Bartosik D."/>
        </authorList>
    </citation>
    <scope>NUCLEOTIDE SEQUENCE [LARGE SCALE GENOMIC DNA]</scope>
    <source>
        <strain evidence="2">CCUG 32053</strain>
    </source>
</reference>
<accession>A0A386UIA5</accession>
<proteinExistence type="predicted"/>
<name>A0A386UIA5_9RHOB</name>
<dbReference type="AlphaFoldDB" id="A0A386UIA5"/>
<evidence type="ECO:0000313" key="2">
    <source>
        <dbReference type="Proteomes" id="UP000272010"/>
    </source>
</evidence>